<proteinExistence type="predicted"/>
<dbReference type="InterPro" id="IPR015424">
    <property type="entry name" value="PyrdxlP-dep_Trfase"/>
</dbReference>
<accession>A0A6C0J4M9</accession>
<evidence type="ECO:0008006" key="2">
    <source>
        <dbReference type="Google" id="ProtNLM"/>
    </source>
</evidence>
<organism evidence="1">
    <name type="scientific">viral metagenome</name>
    <dbReference type="NCBI Taxonomy" id="1070528"/>
    <lineage>
        <taxon>unclassified sequences</taxon>
        <taxon>metagenomes</taxon>
        <taxon>organismal metagenomes</taxon>
    </lineage>
</organism>
<protein>
    <recommendedName>
        <fullName evidence="2">DegT/DnrJ/EryC1/StrS aminotransferase family protein</fullName>
    </recommendedName>
</protein>
<name>A0A6C0J4M9_9ZZZZ</name>
<dbReference type="AlphaFoldDB" id="A0A6C0J4M9"/>
<dbReference type="SUPFAM" id="SSF53383">
    <property type="entry name" value="PLP-dependent transferases"/>
    <property type="match status" value="1"/>
</dbReference>
<sequence length="125" mass="14411">MTNGTCATHCLFLALRFKYPNIKKIYVPNNCYVAAWNAVIMEYNINCLEVMKMDNYTWNISTNKKYIESLDKNSAVLIVHNLGNIINIKNLKRIRPDIIYVEDNCEGMFGKYEDSYSGMSDSSLC</sequence>
<dbReference type="EMBL" id="MN740328">
    <property type="protein sequence ID" value="QHU00655.1"/>
    <property type="molecule type" value="Genomic_DNA"/>
</dbReference>
<dbReference type="InterPro" id="IPR000653">
    <property type="entry name" value="DegT/StrS_aminotransferase"/>
</dbReference>
<dbReference type="Pfam" id="PF01041">
    <property type="entry name" value="DegT_DnrJ_EryC1"/>
    <property type="match status" value="1"/>
</dbReference>
<evidence type="ECO:0000313" key="1">
    <source>
        <dbReference type="EMBL" id="QHU00655.1"/>
    </source>
</evidence>
<dbReference type="Gene3D" id="3.40.640.10">
    <property type="entry name" value="Type I PLP-dependent aspartate aminotransferase-like (Major domain)"/>
    <property type="match status" value="1"/>
</dbReference>
<dbReference type="InterPro" id="IPR015421">
    <property type="entry name" value="PyrdxlP-dep_Trfase_major"/>
</dbReference>
<reference evidence="1" key="1">
    <citation type="journal article" date="2020" name="Nature">
        <title>Giant virus diversity and host interactions through global metagenomics.</title>
        <authorList>
            <person name="Schulz F."/>
            <person name="Roux S."/>
            <person name="Paez-Espino D."/>
            <person name="Jungbluth S."/>
            <person name="Walsh D.A."/>
            <person name="Denef V.J."/>
            <person name="McMahon K.D."/>
            <person name="Konstantinidis K.T."/>
            <person name="Eloe-Fadrosh E.A."/>
            <person name="Kyrpides N.C."/>
            <person name="Woyke T."/>
        </authorList>
    </citation>
    <scope>NUCLEOTIDE SEQUENCE</scope>
    <source>
        <strain evidence="1">GVMAG-M-3300025860-20</strain>
    </source>
</reference>